<dbReference type="EMBL" id="CP001808">
    <property type="protein sequence ID" value="ACY49738.1"/>
    <property type="molecule type" value="Genomic_DNA"/>
</dbReference>
<dbReference type="HOGENOM" id="CLU_2495829_0_0_10"/>
<evidence type="ECO:0000313" key="3">
    <source>
        <dbReference type="Proteomes" id="UP000002221"/>
    </source>
</evidence>
<protein>
    <recommendedName>
        <fullName evidence="4">Type I restriction modification DNA specificity domain-containing protein</fullName>
    </recommendedName>
</protein>
<organism evidence="2 3">
    <name type="scientific">Rhodothermus marinus (strain ATCC 43812 / DSM 4252 / R-10)</name>
    <name type="common">Rhodothermus obamensis</name>
    <dbReference type="NCBI Taxonomy" id="518766"/>
    <lineage>
        <taxon>Bacteria</taxon>
        <taxon>Pseudomonadati</taxon>
        <taxon>Rhodothermota</taxon>
        <taxon>Rhodothermia</taxon>
        <taxon>Rhodothermales</taxon>
        <taxon>Rhodothermaceae</taxon>
        <taxon>Rhodothermus</taxon>
    </lineage>
</organism>
<sequence>MIGQELGKTSNMTPNDLPEGYKMTELGPLPEEWRVVRFEQAILPEHVRVGSLKQSEYEKVGKYPVIDQGQNISCALQFAFLRTFFG</sequence>
<reference evidence="2 3" key="1">
    <citation type="journal article" date="2009" name="Stand. Genomic Sci.">
        <title>Complete genome sequence of Rhodothermus marinus type strain (R-10).</title>
        <authorList>
            <person name="Nolan M."/>
            <person name="Tindall B.J."/>
            <person name="Pomrenke H."/>
            <person name="Lapidus A."/>
            <person name="Copeland A."/>
            <person name="Glavina Del Rio T."/>
            <person name="Lucas S."/>
            <person name="Chen F."/>
            <person name="Tice H."/>
            <person name="Cheng J.F."/>
            <person name="Saunders E."/>
            <person name="Han C."/>
            <person name="Bruce D."/>
            <person name="Goodwin L."/>
            <person name="Chain P."/>
            <person name="Pitluck S."/>
            <person name="Ovchinikova G."/>
            <person name="Pati A."/>
            <person name="Ivanova N."/>
            <person name="Mavromatis K."/>
            <person name="Chen A."/>
            <person name="Palaniappan K."/>
            <person name="Land M."/>
            <person name="Hauser L."/>
            <person name="Chang Y.J."/>
            <person name="Jeffries C.D."/>
            <person name="Brettin T."/>
            <person name="Goker M."/>
            <person name="Bristow J."/>
            <person name="Eisen J.A."/>
            <person name="Markowitz V."/>
            <person name="Hugenholtz P."/>
            <person name="Kyrpides N.C."/>
            <person name="Klenk H.P."/>
            <person name="Detter J.C."/>
        </authorList>
    </citation>
    <scope>NUCLEOTIDE SEQUENCE [LARGE SCALE GENOMIC DNA]</scope>
    <source>
        <strain evidence="3">ATCC 43812 / DSM 4252 / R-10</strain>
        <plasmid evidence="2">pRMAR01</plasmid>
    </source>
</reference>
<dbReference type="KEGG" id="rmr:Rmar_2873"/>
<feature type="region of interest" description="Disordered" evidence="1">
    <location>
        <begin position="1"/>
        <end position="23"/>
    </location>
</feature>
<accession>D0MKS4</accession>
<keyword evidence="3" id="KW-1185">Reference proteome</keyword>
<evidence type="ECO:0008006" key="4">
    <source>
        <dbReference type="Google" id="ProtNLM"/>
    </source>
</evidence>
<geneLocation type="plasmid" evidence="2 3">
    <name>pRMAR01</name>
</geneLocation>
<evidence type="ECO:0000256" key="1">
    <source>
        <dbReference type="SAM" id="MobiDB-lite"/>
    </source>
</evidence>
<dbReference type="OrthoDB" id="667970at2"/>
<name>D0MKS4_RHOM4</name>
<evidence type="ECO:0000313" key="2">
    <source>
        <dbReference type="EMBL" id="ACY49738.1"/>
    </source>
</evidence>
<dbReference type="AlphaFoldDB" id="D0MKS4"/>
<keyword evidence="2" id="KW-0614">Plasmid</keyword>
<dbReference type="Proteomes" id="UP000002221">
    <property type="component" value="Plasmid pRMAR01"/>
</dbReference>
<gene>
    <name evidence="2" type="ordered locus">Rmar_2873</name>
</gene>
<proteinExistence type="predicted"/>